<dbReference type="AlphaFoldDB" id="A0A6J5ZH46"/>
<feature type="transmembrane region" description="Helical" evidence="1">
    <location>
        <begin position="6"/>
        <end position="26"/>
    </location>
</feature>
<sequence length="194" mass="20836">MSRSRILFAGGLIAALIIGIFVGGLFNHGGDEHEGGSHQSSNSESRFSDDDVMFAQMMIPHHEQAIVMSDLALNISANPEILALATAIRSAQAPEIVQMKSWIDGDDSDSHAGHGMSMDGMLTESEIETLRNSTGATFDRLFIEGMIGHHEGAIEMVEIIDGSKNSEVKELAANIVSSQSAEITAMKELLTRLP</sequence>
<keyword evidence="1" id="KW-0472">Membrane</keyword>
<organism evidence="3">
    <name type="scientific">freshwater metagenome</name>
    <dbReference type="NCBI Taxonomy" id="449393"/>
    <lineage>
        <taxon>unclassified sequences</taxon>
        <taxon>metagenomes</taxon>
        <taxon>ecological metagenomes</taxon>
    </lineage>
</organism>
<keyword evidence="1" id="KW-0812">Transmembrane</keyword>
<keyword evidence="1" id="KW-1133">Transmembrane helix</keyword>
<name>A0A6J5ZH46_9ZZZZ</name>
<feature type="domain" description="DUF305" evidence="2">
    <location>
        <begin position="51"/>
        <end position="190"/>
    </location>
</feature>
<reference evidence="3" key="1">
    <citation type="submission" date="2020-05" db="EMBL/GenBank/DDBJ databases">
        <authorList>
            <person name="Chiriac C."/>
            <person name="Salcher M."/>
            <person name="Ghai R."/>
            <person name="Kavagutti S V."/>
        </authorList>
    </citation>
    <scope>NUCLEOTIDE SEQUENCE</scope>
</reference>
<dbReference type="EMBL" id="CAESAK010000103">
    <property type="protein sequence ID" value="CAB4339760.1"/>
    <property type="molecule type" value="Genomic_DNA"/>
</dbReference>
<accession>A0A6J5ZH46</accession>
<evidence type="ECO:0000256" key="1">
    <source>
        <dbReference type="SAM" id="Phobius"/>
    </source>
</evidence>
<dbReference type="Pfam" id="PF03713">
    <property type="entry name" value="DUF305"/>
    <property type="match status" value="1"/>
</dbReference>
<dbReference type="PANTHER" id="PTHR36933">
    <property type="entry name" value="SLL0788 PROTEIN"/>
    <property type="match status" value="1"/>
</dbReference>
<evidence type="ECO:0000259" key="2">
    <source>
        <dbReference type="Pfam" id="PF03713"/>
    </source>
</evidence>
<gene>
    <name evidence="3" type="ORF">UFOPK3775_00820</name>
</gene>
<evidence type="ECO:0000313" key="3">
    <source>
        <dbReference type="EMBL" id="CAB4339760.1"/>
    </source>
</evidence>
<dbReference type="InterPro" id="IPR005183">
    <property type="entry name" value="DUF305_CopM-like"/>
</dbReference>
<dbReference type="InterPro" id="IPR012347">
    <property type="entry name" value="Ferritin-like"/>
</dbReference>
<protein>
    <submittedName>
        <fullName evidence="3">Unannotated protein</fullName>
    </submittedName>
</protein>
<dbReference type="Gene3D" id="1.20.1260.10">
    <property type="match status" value="1"/>
</dbReference>
<proteinExistence type="predicted"/>
<dbReference type="PANTHER" id="PTHR36933:SF1">
    <property type="entry name" value="SLL0788 PROTEIN"/>
    <property type="match status" value="1"/>
</dbReference>